<accession>D8JQT0</accession>
<gene>
    <name evidence="1" type="ordered locus">Hden_0257</name>
</gene>
<sequence>MSTYRFPLRGKIGVIRGLSEQLALRLGVLKRGQAKPEVATMAVHDIVPLTDEQIRNLPVAHRCSA</sequence>
<evidence type="ECO:0000313" key="2">
    <source>
        <dbReference type="Proteomes" id="UP000002033"/>
    </source>
</evidence>
<proteinExistence type="predicted"/>
<dbReference type="RefSeq" id="WP_013214301.1">
    <property type="nucleotide sequence ID" value="NC_014313.1"/>
</dbReference>
<dbReference type="EMBL" id="CP002083">
    <property type="protein sequence ID" value="ADJ22082.1"/>
    <property type="molecule type" value="Genomic_DNA"/>
</dbReference>
<evidence type="ECO:0000313" key="1">
    <source>
        <dbReference type="EMBL" id="ADJ22082.1"/>
    </source>
</evidence>
<name>D8JQT0_HYPDA</name>
<dbReference type="AlphaFoldDB" id="D8JQT0"/>
<dbReference type="Proteomes" id="UP000002033">
    <property type="component" value="Chromosome"/>
</dbReference>
<protein>
    <submittedName>
        <fullName evidence="1">Uncharacterized protein</fullName>
    </submittedName>
</protein>
<keyword evidence="2" id="KW-1185">Reference proteome</keyword>
<organism evidence="1 2">
    <name type="scientific">Hyphomicrobium denitrificans (strain ATCC 51888 / DSM 1869 / NCIMB 11706 / TK 0415)</name>
    <dbReference type="NCBI Taxonomy" id="582899"/>
    <lineage>
        <taxon>Bacteria</taxon>
        <taxon>Pseudomonadati</taxon>
        <taxon>Pseudomonadota</taxon>
        <taxon>Alphaproteobacteria</taxon>
        <taxon>Hyphomicrobiales</taxon>
        <taxon>Hyphomicrobiaceae</taxon>
        <taxon>Hyphomicrobium</taxon>
    </lineage>
</organism>
<dbReference type="HOGENOM" id="CLU_2825298_0_0_5"/>
<dbReference type="OrthoDB" id="7933509at2"/>
<reference evidence="2" key="1">
    <citation type="journal article" date="2011" name="J. Bacteriol.">
        <title>Genome sequences of eight morphologically diverse alphaproteobacteria.</title>
        <authorList>
            <consortium name="US DOE Joint Genome Institute"/>
            <person name="Brown P.J."/>
            <person name="Kysela D.T."/>
            <person name="Buechlein A."/>
            <person name="Hemmerich C."/>
            <person name="Brun Y.V."/>
        </authorList>
    </citation>
    <scope>NUCLEOTIDE SEQUENCE [LARGE SCALE GENOMIC DNA]</scope>
    <source>
        <strain evidence="2">ATCC 51888 / DSM 1869 / NCIB 11706 / TK 0415</strain>
    </source>
</reference>
<dbReference type="KEGG" id="hdn:Hden_0257"/>